<evidence type="ECO:0000313" key="1">
    <source>
        <dbReference type="EMBL" id="GME90179.1"/>
    </source>
</evidence>
<gene>
    <name evidence="1" type="ORF">Amon02_000865400</name>
</gene>
<protein>
    <submittedName>
        <fullName evidence="1">Unnamed protein product</fullName>
    </submittedName>
</protein>
<sequence length="341" mass="35873">MLTKLVPLVDYLVITVLQTTLVDCLEPATGTTGGLFGNNNISSNTTGGLFGNKPAGTTGGLFGNNQQQTQTGGGLFGMVNQQQQQQQQQQQAQAIASANPYGAGPLFANASALAQPIVQTAPKPVAKPLGNIEKKKQNLSAAYRLSPKPLFSPKEVLLSKSGSIVVKGASSPGSANTSLVAETTPASPAAKSGETDKAILSSYIFAPSRNVTKLVIDKNKQRNNFEGLKTETILHSQKQVSFKVDLPKSEKKQEDDDFVLVEKPDTPVESPKKFVNNTYPIVTASTPVTSPPPAVSPAKPVPAPAAVSPGPVKEKPLTITSLPNDYYTSPSIAKLNQILNS</sequence>
<dbReference type="EMBL" id="BSXS01007765">
    <property type="protein sequence ID" value="GME90179.1"/>
    <property type="molecule type" value="Genomic_DNA"/>
</dbReference>
<reference evidence="1" key="1">
    <citation type="submission" date="2023-04" db="EMBL/GenBank/DDBJ databases">
        <title>Ambrosiozyma monospora NBRC 10751.</title>
        <authorList>
            <person name="Ichikawa N."/>
            <person name="Sato H."/>
            <person name="Tonouchi N."/>
        </authorList>
    </citation>
    <scope>NUCLEOTIDE SEQUENCE</scope>
    <source>
        <strain evidence="1">NBRC 10751</strain>
    </source>
</reference>
<comment type="caution">
    <text evidence="1">The sequence shown here is derived from an EMBL/GenBank/DDBJ whole genome shotgun (WGS) entry which is preliminary data.</text>
</comment>
<proteinExistence type="predicted"/>
<accession>A0ACB5TK26</accession>
<evidence type="ECO:0000313" key="2">
    <source>
        <dbReference type="Proteomes" id="UP001165064"/>
    </source>
</evidence>
<dbReference type="Proteomes" id="UP001165064">
    <property type="component" value="Unassembled WGS sequence"/>
</dbReference>
<keyword evidence="2" id="KW-1185">Reference proteome</keyword>
<organism evidence="1 2">
    <name type="scientific">Ambrosiozyma monospora</name>
    <name type="common">Yeast</name>
    <name type="synonym">Endomycopsis monosporus</name>
    <dbReference type="NCBI Taxonomy" id="43982"/>
    <lineage>
        <taxon>Eukaryota</taxon>
        <taxon>Fungi</taxon>
        <taxon>Dikarya</taxon>
        <taxon>Ascomycota</taxon>
        <taxon>Saccharomycotina</taxon>
        <taxon>Pichiomycetes</taxon>
        <taxon>Pichiales</taxon>
        <taxon>Pichiaceae</taxon>
        <taxon>Ambrosiozyma</taxon>
    </lineage>
</organism>
<name>A0ACB5TK26_AMBMO</name>